<gene>
    <name evidence="3" type="ORF">U0R22_002664</name>
</gene>
<accession>A0ABZ0VMA8</accession>
<dbReference type="RefSeq" id="WP_322418798.1">
    <property type="nucleotide sequence ID" value="NZ_CP139858.1"/>
</dbReference>
<keyword evidence="4" id="KW-1185">Reference proteome</keyword>
<evidence type="ECO:0000259" key="2">
    <source>
        <dbReference type="Pfam" id="PF03807"/>
    </source>
</evidence>
<reference evidence="3 4" key="1">
    <citation type="submission" date="2023-11" db="EMBL/GenBank/DDBJ databases">
        <authorList>
            <person name="Panchal A.K."/>
            <person name="Meaney J.S."/>
            <person name="Karas B.J."/>
            <person name="diCenzo G.C."/>
        </authorList>
    </citation>
    <scope>NUCLEOTIDE SEQUENCE [LARGE SCALE GENOMIC DNA]</scope>
    <source>
        <strain evidence="3 4">NZP2235</strain>
    </source>
</reference>
<dbReference type="InterPro" id="IPR028939">
    <property type="entry name" value="P5C_Rdtase_cat_N"/>
</dbReference>
<proteinExistence type="predicted"/>
<dbReference type="InterPro" id="IPR051267">
    <property type="entry name" value="STEAP_metalloreductase"/>
</dbReference>
<name>A0ABZ0VMA8_9HYPH</name>
<dbReference type="Gene3D" id="3.40.50.720">
    <property type="entry name" value="NAD(P)-binding Rossmann-like Domain"/>
    <property type="match status" value="1"/>
</dbReference>
<dbReference type="SUPFAM" id="SSF51735">
    <property type="entry name" value="NAD(P)-binding Rossmann-fold domains"/>
    <property type="match status" value="1"/>
</dbReference>
<evidence type="ECO:0000313" key="4">
    <source>
        <dbReference type="Proteomes" id="UP001322481"/>
    </source>
</evidence>
<protein>
    <submittedName>
        <fullName evidence="3">NAD(P)-binding domain-containing protein</fullName>
    </submittedName>
</protein>
<organism evidence="3 4">
    <name type="scientific">Mesorhizobium huakuii</name>
    <dbReference type="NCBI Taxonomy" id="28104"/>
    <lineage>
        <taxon>Bacteria</taxon>
        <taxon>Pseudomonadati</taxon>
        <taxon>Pseudomonadota</taxon>
        <taxon>Alphaproteobacteria</taxon>
        <taxon>Hyphomicrobiales</taxon>
        <taxon>Phyllobacteriaceae</taxon>
        <taxon>Mesorhizobium</taxon>
    </lineage>
</organism>
<evidence type="ECO:0000313" key="3">
    <source>
        <dbReference type="EMBL" id="WQB98511.1"/>
    </source>
</evidence>
<dbReference type="Proteomes" id="UP001322481">
    <property type="component" value="Chromosome"/>
</dbReference>
<feature type="domain" description="Pyrroline-5-carboxylate reductase catalytic N-terminal" evidence="2">
    <location>
        <begin position="2"/>
        <end position="95"/>
    </location>
</feature>
<dbReference type="EMBL" id="CP139858">
    <property type="protein sequence ID" value="WQB98511.1"/>
    <property type="molecule type" value="Genomic_DNA"/>
</dbReference>
<dbReference type="Pfam" id="PF03807">
    <property type="entry name" value="F420_oxidored"/>
    <property type="match status" value="1"/>
</dbReference>
<sequence length="210" mass="22151">MRIGLLGAGRMAEALGTRFAETGHQIFVGARDGDKSSRFAQKIGESVAAGSLREAAEFGDILLLAVKRNAIADALRSSGADDGLLVGKVLIDCNNLGPDPEGTASIAEEISLLSKGARVVKAFNCCHFEVWKLSPPVFDGRPLSVPICGDDANAKAAVRELVASLGCRALDLGPLNKARHIEYLAAIVIGLLFSGFAPRTVFNLITETEF</sequence>
<dbReference type="InterPro" id="IPR036291">
    <property type="entry name" value="NAD(P)-bd_dom_sf"/>
</dbReference>
<keyword evidence="1" id="KW-0560">Oxidoreductase</keyword>
<evidence type="ECO:0000256" key="1">
    <source>
        <dbReference type="ARBA" id="ARBA00023002"/>
    </source>
</evidence>
<dbReference type="PANTHER" id="PTHR14239">
    <property type="entry name" value="DUDULIN-RELATED"/>
    <property type="match status" value="1"/>
</dbReference>